<keyword evidence="2" id="KW-0732">Signal</keyword>
<feature type="region of interest" description="Disordered" evidence="1">
    <location>
        <begin position="22"/>
        <end position="121"/>
    </location>
</feature>
<feature type="compositionally biased region" description="Basic and acidic residues" evidence="1">
    <location>
        <begin position="175"/>
        <end position="202"/>
    </location>
</feature>
<gene>
    <name evidence="3" type="ORF">MYCTH_2128552</name>
</gene>
<dbReference type="AlphaFoldDB" id="G2QIB2"/>
<dbReference type="EMBL" id="CP003006">
    <property type="protein sequence ID" value="AEO59493.1"/>
    <property type="molecule type" value="Genomic_DNA"/>
</dbReference>
<proteinExistence type="predicted"/>
<feature type="region of interest" description="Disordered" evidence="1">
    <location>
        <begin position="158"/>
        <end position="260"/>
    </location>
</feature>
<protein>
    <submittedName>
        <fullName evidence="3">Uncharacterized protein</fullName>
    </submittedName>
</protein>
<reference evidence="3 4" key="1">
    <citation type="journal article" date="2011" name="Nat. Biotechnol.">
        <title>Comparative genomic analysis of the thermophilic biomass-degrading fungi Myceliophthora thermophila and Thielavia terrestris.</title>
        <authorList>
            <person name="Berka R.M."/>
            <person name="Grigoriev I.V."/>
            <person name="Otillar R."/>
            <person name="Salamov A."/>
            <person name="Grimwood J."/>
            <person name="Reid I."/>
            <person name="Ishmael N."/>
            <person name="John T."/>
            <person name="Darmond C."/>
            <person name="Moisan M.-C."/>
            <person name="Henrissat B."/>
            <person name="Coutinho P.M."/>
            <person name="Lombard V."/>
            <person name="Natvig D.O."/>
            <person name="Lindquist E."/>
            <person name="Schmutz J."/>
            <person name="Lucas S."/>
            <person name="Harris P."/>
            <person name="Powlowski J."/>
            <person name="Bellemare A."/>
            <person name="Taylor D."/>
            <person name="Butler G."/>
            <person name="de Vries R.P."/>
            <person name="Allijn I.E."/>
            <person name="van den Brink J."/>
            <person name="Ushinsky S."/>
            <person name="Storms R."/>
            <person name="Powell A.J."/>
            <person name="Paulsen I.T."/>
            <person name="Elbourne L.D.H."/>
            <person name="Baker S.E."/>
            <person name="Magnuson J."/>
            <person name="LaBoissiere S."/>
            <person name="Clutterbuck A.J."/>
            <person name="Martinez D."/>
            <person name="Wogulis M."/>
            <person name="de Leon A.L."/>
            <person name="Rey M.W."/>
            <person name="Tsang A."/>
        </authorList>
    </citation>
    <scope>NUCLEOTIDE SEQUENCE [LARGE SCALE GENOMIC DNA]</scope>
    <source>
        <strain evidence="4">ATCC 42464 / BCRC 31852 / DSM 1799</strain>
    </source>
</reference>
<feature type="compositionally biased region" description="Low complexity" evidence="1">
    <location>
        <begin position="251"/>
        <end position="260"/>
    </location>
</feature>
<dbReference type="HOGENOM" id="CLU_1070328_0_0_1"/>
<evidence type="ECO:0000256" key="2">
    <source>
        <dbReference type="SAM" id="SignalP"/>
    </source>
</evidence>
<feature type="compositionally biased region" description="Basic and acidic residues" evidence="1">
    <location>
        <begin position="47"/>
        <end position="59"/>
    </location>
</feature>
<keyword evidence="4" id="KW-1185">Reference proteome</keyword>
<evidence type="ECO:0000313" key="4">
    <source>
        <dbReference type="Proteomes" id="UP000007322"/>
    </source>
</evidence>
<dbReference type="InParanoid" id="G2QIB2"/>
<evidence type="ECO:0000256" key="1">
    <source>
        <dbReference type="SAM" id="MobiDB-lite"/>
    </source>
</evidence>
<dbReference type="Proteomes" id="UP000007322">
    <property type="component" value="Chromosome 5"/>
</dbReference>
<dbReference type="GeneID" id="11506561"/>
<feature type="chain" id="PRO_5003435645" evidence="2">
    <location>
        <begin position="20"/>
        <end position="260"/>
    </location>
</feature>
<dbReference type="VEuPathDB" id="FungiDB:MYCTH_2128552"/>
<organism evidence="3 4">
    <name type="scientific">Thermothelomyces thermophilus (strain ATCC 42464 / BCRC 31852 / DSM 1799)</name>
    <name type="common">Sporotrichum thermophile</name>
    <dbReference type="NCBI Taxonomy" id="573729"/>
    <lineage>
        <taxon>Eukaryota</taxon>
        <taxon>Fungi</taxon>
        <taxon>Dikarya</taxon>
        <taxon>Ascomycota</taxon>
        <taxon>Pezizomycotina</taxon>
        <taxon>Sordariomycetes</taxon>
        <taxon>Sordariomycetidae</taxon>
        <taxon>Sordariales</taxon>
        <taxon>Chaetomiaceae</taxon>
        <taxon>Thermothelomyces</taxon>
    </lineage>
</organism>
<feature type="compositionally biased region" description="Polar residues" evidence="1">
    <location>
        <begin position="206"/>
        <end position="219"/>
    </location>
</feature>
<dbReference type="RefSeq" id="XP_003664738.1">
    <property type="nucleotide sequence ID" value="XM_003664690.1"/>
</dbReference>
<name>G2QIB2_THET4</name>
<feature type="compositionally biased region" description="Basic and acidic residues" evidence="1">
    <location>
        <begin position="233"/>
        <end position="250"/>
    </location>
</feature>
<dbReference type="KEGG" id="mtm:MYCTH_2128552"/>
<accession>G2QIB2</accession>
<feature type="signal peptide" evidence="2">
    <location>
        <begin position="1"/>
        <end position="19"/>
    </location>
</feature>
<sequence length="260" mass="28516">MKLTRAMLTAALAAGAASALPRLTSGADYSNAKEPSKESLGVTLAANEKRSQHYSDPRMELGSSDCIQTVPSTRRDYQGAEPGSQNAESPGFGQDFNAMPADLNTRDDSQMPSSADNEMLSVHQTATEDERHGTADGVSSSRRVNNFAVMARNVFKEAFGLSRDQQRTGAQQDARQSEQAEQAAEKRNDENATARNQEDARRGTRHSNAMPQNSFSLTRSRVGRAGTDITMEDAQRGTEQGEYREEEHSEQQQQQQQQQA</sequence>
<evidence type="ECO:0000313" key="3">
    <source>
        <dbReference type="EMBL" id="AEO59493.1"/>
    </source>
</evidence>